<proteinExistence type="predicted"/>
<reference evidence="2 3" key="1">
    <citation type="submission" date="2018-08" db="EMBL/GenBank/DDBJ databases">
        <title>Draft genome of the lignicolous fungus Coniochaeta pulveracea.</title>
        <authorList>
            <person name="Borstlap C.J."/>
            <person name="De Witt R.N."/>
            <person name="Botha A."/>
            <person name="Volschenk H."/>
        </authorList>
    </citation>
    <scope>NUCLEOTIDE SEQUENCE [LARGE SCALE GENOMIC DNA]</scope>
    <source>
        <strain evidence="2 3">CAB683</strain>
    </source>
</reference>
<dbReference type="InterPro" id="IPR051693">
    <property type="entry name" value="UPF0046_metallophosphoest"/>
</dbReference>
<sequence length="324" mass="36760">MGLLTYFGLRRSSIWERPTRLDKLLASPLQWLVFRIYHLILFLRGRPFHAHNSNPIRVVCLSDTHDNIVSNVPDGDLLIHAGDLTNSGTVEDIQKQLDWLASLPHRHKVFVAGNHDSYFDPKSRKAVDKKQGRAPDLKGLHYLQDDMVTLEFKGGRMLNVYGAADIPECGGTDNAFQYQRHLGPWLGRIPNETDVLVTHTPPRYHLDLDLGCDNLLMEIWRVKPKLHVFGHVHWGAGRESAYYDECQKAYEIVMARPRKGILHDLLPGSHWTNALRVVYYGLNCILWKWIMQGPGSNNAGLMVNAGQMYGNTGKLGNKAQVVNL</sequence>
<dbReference type="AlphaFoldDB" id="A0A420YHZ5"/>
<feature type="domain" description="Calcineurin-like phosphoesterase" evidence="1">
    <location>
        <begin position="57"/>
        <end position="234"/>
    </location>
</feature>
<dbReference type="GO" id="GO:0016787">
    <property type="term" value="F:hydrolase activity"/>
    <property type="evidence" value="ECO:0007669"/>
    <property type="project" value="InterPro"/>
</dbReference>
<protein>
    <recommendedName>
        <fullName evidence="1">Calcineurin-like phosphoesterase domain-containing protein</fullName>
    </recommendedName>
</protein>
<dbReference type="Pfam" id="PF00149">
    <property type="entry name" value="Metallophos"/>
    <property type="match status" value="1"/>
</dbReference>
<dbReference type="InterPro" id="IPR029052">
    <property type="entry name" value="Metallo-depent_PP-like"/>
</dbReference>
<evidence type="ECO:0000313" key="2">
    <source>
        <dbReference type="EMBL" id="RKU47492.1"/>
    </source>
</evidence>
<dbReference type="PANTHER" id="PTHR12905:SF18">
    <property type="entry name" value="ESTER HYDROLASE, PUTATIVE (AFU_ORTHOLOGUE AFUA_4G03130)-RELATED"/>
    <property type="match status" value="1"/>
</dbReference>
<evidence type="ECO:0000259" key="1">
    <source>
        <dbReference type="Pfam" id="PF00149"/>
    </source>
</evidence>
<gene>
    <name evidence="2" type="ORF">DL546_002147</name>
</gene>
<evidence type="ECO:0000313" key="3">
    <source>
        <dbReference type="Proteomes" id="UP000275385"/>
    </source>
</evidence>
<dbReference type="Proteomes" id="UP000275385">
    <property type="component" value="Unassembled WGS sequence"/>
</dbReference>
<accession>A0A420YHZ5</accession>
<dbReference type="SUPFAM" id="SSF56300">
    <property type="entry name" value="Metallo-dependent phosphatases"/>
    <property type="match status" value="1"/>
</dbReference>
<dbReference type="OrthoDB" id="630188at2759"/>
<dbReference type="CDD" id="cd07379">
    <property type="entry name" value="MPP_239FB"/>
    <property type="match status" value="1"/>
</dbReference>
<dbReference type="EMBL" id="QVQW01000008">
    <property type="protein sequence ID" value="RKU47492.1"/>
    <property type="molecule type" value="Genomic_DNA"/>
</dbReference>
<dbReference type="PANTHER" id="PTHR12905">
    <property type="entry name" value="METALLOPHOSPHOESTERASE"/>
    <property type="match status" value="1"/>
</dbReference>
<organism evidence="2 3">
    <name type="scientific">Coniochaeta pulveracea</name>
    <dbReference type="NCBI Taxonomy" id="177199"/>
    <lineage>
        <taxon>Eukaryota</taxon>
        <taxon>Fungi</taxon>
        <taxon>Dikarya</taxon>
        <taxon>Ascomycota</taxon>
        <taxon>Pezizomycotina</taxon>
        <taxon>Sordariomycetes</taxon>
        <taxon>Sordariomycetidae</taxon>
        <taxon>Coniochaetales</taxon>
        <taxon>Coniochaetaceae</taxon>
        <taxon>Coniochaeta</taxon>
    </lineage>
</organism>
<dbReference type="InterPro" id="IPR004843">
    <property type="entry name" value="Calcineurin-like_PHP"/>
</dbReference>
<keyword evidence="3" id="KW-1185">Reference proteome</keyword>
<comment type="caution">
    <text evidence="2">The sequence shown here is derived from an EMBL/GenBank/DDBJ whole genome shotgun (WGS) entry which is preliminary data.</text>
</comment>
<name>A0A420YHZ5_9PEZI</name>
<dbReference type="Gene3D" id="3.60.21.10">
    <property type="match status" value="1"/>
</dbReference>